<keyword evidence="2" id="KW-1185">Reference proteome</keyword>
<accession>A0AA91TCB0</accession>
<reference evidence="1 2" key="1">
    <citation type="submission" date="2017-05" db="EMBL/GenBank/DDBJ databases">
        <title>The genome sequence of Geobacillus thermocatenulatus DSM 730.</title>
        <authorList>
            <person name="Ramaloko W.T."/>
            <person name="Koen N."/>
            <person name="Polliack S."/>
            <person name="Aliyu H."/>
            <person name="Lebre P."/>
            <person name="Mohr T."/>
            <person name="Oswald F."/>
            <person name="Zwick M."/>
            <person name="Neumann A."/>
            <person name="Syldatk C."/>
            <person name="Cowan D."/>
            <person name="De Maayer P."/>
        </authorList>
    </citation>
    <scope>NUCLEOTIDE SEQUENCE [LARGE SCALE GENOMIC DNA]</scope>
    <source>
        <strain evidence="1 2">BGSC 93A1</strain>
    </source>
</reference>
<gene>
    <name evidence="1" type="ORF">B9L19_12700</name>
</gene>
<evidence type="ECO:0000313" key="2">
    <source>
        <dbReference type="Proteomes" id="UP000198378"/>
    </source>
</evidence>
<evidence type="ECO:0000313" key="1">
    <source>
        <dbReference type="EMBL" id="OXB86394.1"/>
    </source>
</evidence>
<organism evidence="1 2">
    <name type="scientific">Geobacillus thermocatenulatus</name>
    <dbReference type="NCBI Taxonomy" id="33938"/>
    <lineage>
        <taxon>Bacteria</taxon>
        <taxon>Bacillati</taxon>
        <taxon>Bacillota</taxon>
        <taxon>Bacilli</taxon>
        <taxon>Bacillales</taxon>
        <taxon>Anoxybacillaceae</taxon>
        <taxon>Geobacillus</taxon>
        <taxon>Geobacillus thermoleovorans group</taxon>
    </lineage>
</organism>
<sequence length="59" mass="7090">MKWVFISRMTFRLKAETIFILAFSGVLMFFCLNPHTINPRGRICFCFKRRRIRCPSFSP</sequence>
<dbReference type="AlphaFoldDB" id="A0AA91TCB0"/>
<comment type="caution">
    <text evidence="1">The sequence shown here is derived from an EMBL/GenBank/DDBJ whole genome shotgun (WGS) entry which is preliminary data.</text>
</comment>
<dbReference type="EMBL" id="NEWK01000002">
    <property type="protein sequence ID" value="OXB86394.1"/>
    <property type="molecule type" value="Genomic_DNA"/>
</dbReference>
<protein>
    <submittedName>
        <fullName evidence="1">Uncharacterized protein</fullName>
    </submittedName>
</protein>
<dbReference type="Proteomes" id="UP000198378">
    <property type="component" value="Unassembled WGS sequence"/>
</dbReference>
<name>A0AA91TCB0_9BACL</name>
<proteinExistence type="predicted"/>